<dbReference type="PANTHER" id="PTHR43072:SF23">
    <property type="entry name" value="UPF0039 PROTEIN C11D3.02C"/>
    <property type="match status" value="1"/>
</dbReference>
<evidence type="ECO:0000313" key="5">
    <source>
        <dbReference type="Proteomes" id="UP001430755"/>
    </source>
</evidence>
<feature type="domain" description="N-acetyltransferase" evidence="3">
    <location>
        <begin position="27"/>
        <end position="191"/>
    </location>
</feature>
<evidence type="ECO:0000256" key="1">
    <source>
        <dbReference type="ARBA" id="ARBA00022679"/>
    </source>
</evidence>
<dbReference type="PROSITE" id="PS51186">
    <property type="entry name" value="GNAT"/>
    <property type="match status" value="1"/>
</dbReference>
<reference evidence="4" key="1">
    <citation type="submission" date="2021-11" db="EMBL/GenBank/DDBJ databases">
        <title>A Novel Adlercreutzia Species, isolated from a Allomyrina dichotoma larva feces.</title>
        <authorList>
            <person name="Suh M.K."/>
        </authorList>
    </citation>
    <scope>NUCLEOTIDE SEQUENCE</scope>
    <source>
        <strain evidence="4">JBNU-10</strain>
    </source>
</reference>
<evidence type="ECO:0000313" key="4">
    <source>
        <dbReference type="EMBL" id="MCI2241256.1"/>
    </source>
</evidence>
<dbReference type="InterPro" id="IPR016181">
    <property type="entry name" value="Acyl_CoA_acyltransferase"/>
</dbReference>
<sequence>MSLAAPDPAAPARADASPAASLAALPILLRPGRPDDVPALLDIYNGQIVSSVSPLHLEPRTLEMWEQWFADHQSDVHPLVVAEAGGRVAGYACLSAFRPPAAYLCTAELSVYVHRDARGRGVATLLMEAILGKARACGRIHSIVSHITGDNEPSRGLHRKMGFELCGTLREAGLKFGRYHDVHVYQLMLGEDA</sequence>
<dbReference type="PANTHER" id="PTHR43072">
    <property type="entry name" value="N-ACETYLTRANSFERASE"/>
    <property type="match status" value="1"/>
</dbReference>
<dbReference type="InterPro" id="IPR000182">
    <property type="entry name" value="GNAT_dom"/>
</dbReference>
<dbReference type="SUPFAM" id="SSF55729">
    <property type="entry name" value="Acyl-CoA N-acyltransferases (Nat)"/>
    <property type="match status" value="1"/>
</dbReference>
<evidence type="ECO:0000256" key="2">
    <source>
        <dbReference type="ARBA" id="ARBA00023315"/>
    </source>
</evidence>
<keyword evidence="2" id="KW-0012">Acyltransferase</keyword>
<comment type="caution">
    <text evidence="4">The sequence shown here is derived from an EMBL/GenBank/DDBJ whole genome shotgun (WGS) entry which is preliminary data.</text>
</comment>
<dbReference type="RefSeq" id="WP_242163235.1">
    <property type="nucleotide sequence ID" value="NZ_JAJMLW010000001.1"/>
</dbReference>
<proteinExistence type="predicted"/>
<gene>
    <name evidence="4" type="ORF">LPT13_02670</name>
</gene>
<organism evidence="4 5">
    <name type="scientific">Adlercreutzia faecimuris</name>
    <dbReference type="NCBI Taxonomy" id="2897341"/>
    <lineage>
        <taxon>Bacteria</taxon>
        <taxon>Bacillati</taxon>
        <taxon>Actinomycetota</taxon>
        <taxon>Coriobacteriia</taxon>
        <taxon>Eggerthellales</taxon>
        <taxon>Eggerthellaceae</taxon>
        <taxon>Adlercreutzia</taxon>
    </lineage>
</organism>
<evidence type="ECO:0000259" key="3">
    <source>
        <dbReference type="PROSITE" id="PS51186"/>
    </source>
</evidence>
<accession>A0ABS9WEG9</accession>
<keyword evidence="5" id="KW-1185">Reference proteome</keyword>
<dbReference type="Gene3D" id="3.40.630.30">
    <property type="match status" value="1"/>
</dbReference>
<dbReference type="Proteomes" id="UP001430755">
    <property type="component" value="Unassembled WGS sequence"/>
</dbReference>
<dbReference type="EMBL" id="JAJMLW010000001">
    <property type="protein sequence ID" value="MCI2241256.1"/>
    <property type="molecule type" value="Genomic_DNA"/>
</dbReference>
<keyword evidence="1" id="KW-0808">Transferase</keyword>
<dbReference type="CDD" id="cd04301">
    <property type="entry name" value="NAT_SF"/>
    <property type="match status" value="1"/>
</dbReference>
<protein>
    <submittedName>
        <fullName evidence="4">N-acetyltransferase family protein</fullName>
    </submittedName>
</protein>
<name>A0ABS9WEG9_9ACTN</name>
<dbReference type="Pfam" id="PF00583">
    <property type="entry name" value="Acetyltransf_1"/>
    <property type="match status" value="1"/>
</dbReference>